<gene>
    <name evidence="2" type="ORF">C4H11_04735</name>
</gene>
<keyword evidence="1" id="KW-0472">Membrane</keyword>
<protein>
    <submittedName>
        <fullName evidence="2">Uncharacterized protein</fullName>
    </submittedName>
</protein>
<keyword evidence="1" id="KW-0812">Transmembrane</keyword>
<proteinExistence type="predicted"/>
<feature type="transmembrane region" description="Helical" evidence="1">
    <location>
        <begin position="45"/>
        <end position="74"/>
    </location>
</feature>
<organism evidence="2 3">
    <name type="scientific">Bacteroides zoogleoformans</name>
    <dbReference type="NCBI Taxonomy" id="28119"/>
    <lineage>
        <taxon>Bacteria</taxon>
        <taxon>Pseudomonadati</taxon>
        <taxon>Bacteroidota</taxon>
        <taxon>Bacteroidia</taxon>
        <taxon>Bacteroidales</taxon>
        <taxon>Bacteroidaceae</taxon>
        <taxon>Bacteroides</taxon>
    </lineage>
</organism>
<name>A0ABM6T6F8_9BACE</name>
<keyword evidence="3" id="KW-1185">Reference proteome</keyword>
<feature type="transmembrane region" description="Helical" evidence="1">
    <location>
        <begin position="12"/>
        <end position="33"/>
    </location>
</feature>
<evidence type="ECO:0000313" key="2">
    <source>
        <dbReference type="EMBL" id="AVM52341.1"/>
    </source>
</evidence>
<dbReference type="Proteomes" id="UP000238304">
    <property type="component" value="Chromosome"/>
</dbReference>
<sequence length="83" mass="9250">MTFMETTVMDTTAMGIIIILHIIFSFTLLPLHMKSKGWCVENRTVAVIIALSITPVSLVLSPFAAFLGMFPLWLANKLIGWPK</sequence>
<reference evidence="2 3" key="1">
    <citation type="submission" date="2018-02" db="EMBL/GenBank/DDBJ databases">
        <authorList>
            <person name="Holder M.E."/>
            <person name="Ajami N.J."/>
            <person name="Petrosino J.F."/>
        </authorList>
    </citation>
    <scope>NUCLEOTIDE SEQUENCE [LARGE SCALE GENOMIC DNA]</scope>
    <source>
        <strain evidence="2 3">ATCC 33285</strain>
    </source>
</reference>
<accession>A0ABM6T6F8</accession>
<evidence type="ECO:0000313" key="3">
    <source>
        <dbReference type="Proteomes" id="UP000238304"/>
    </source>
</evidence>
<dbReference type="EMBL" id="CP027231">
    <property type="protein sequence ID" value="AVM52341.1"/>
    <property type="molecule type" value="Genomic_DNA"/>
</dbReference>
<evidence type="ECO:0000256" key="1">
    <source>
        <dbReference type="SAM" id="Phobius"/>
    </source>
</evidence>
<keyword evidence="1" id="KW-1133">Transmembrane helix</keyword>